<dbReference type="Pfam" id="PF08245">
    <property type="entry name" value="Mur_ligase_M"/>
    <property type="match status" value="1"/>
</dbReference>
<dbReference type="InterPro" id="IPR036565">
    <property type="entry name" value="Mur-like_cat_sf"/>
</dbReference>
<organism evidence="4 5">
    <name type="scientific">Corynebacterium mendelii</name>
    <dbReference type="NCBI Taxonomy" id="2765362"/>
    <lineage>
        <taxon>Bacteria</taxon>
        <taxon>Bacillati</taxon>
        <taxon>Actinomycetota</taxon>
        <taxon>Actinomycetes</taxon>
        <taxon>Mycobacteriales</taxon>
        <taxon>Corynebacteriaceae</taxon>
        <taxon>Corynebacterium</taxon>
    </lineage>
</organism>
<dbReference type="PANTHER" id="PTHR23135:SF7">
    <property type="entry name" value="LIPID II ISOGLUTAMINYL SYNTHASE (GLUTAMINE-HYDROLYZING) SUBUNIT MURT"/>
    <property type="match status" value="1"/>
</dbReference>
<reference evidence="4" key="1">
    <citation type="submission" date="2021-03" db="EMBL/GenBank/DDBJ databases">
        <authorList>
            <person name="Sun Q."/>
        </authorList>
    </citation>
    <scope>NUCLEOTIDE SEQUENCE</scope>
    <source>
        <strain evidence="4">CCM 8862</strain>
    </source>
</reference>
<gene>
    <name evidence="4" type="ORF">JZY06_03735</name>
</gene>
<dbReference type="EMBL" id="JAFLEQ010000008">
    <property type="protein sequence ID" value="MBN9643736.1"/>
    <property type="molecule type" value="Genomic_DNA"/>
</dbReference>
<evidence type="ECO:0000256" key="1">
    <source>
        <dbReference type="SAM" id="MobiDB-lite"/>
    </source>
</evidence>
<feature type="domain" description="Lipid II isoglutaminyl synthase (glutamine-hydrolyzing) subunit MurT C-terminal" evidence="3">
    <location>
        <begin position="319"/>
        <end position="419"/>
    </location>
</feature>
<dbReference type="Pfam" id="PF08353">
    <property type="entry name" value="MurT_C"/>
    <property type="match status" value="1"/>
</dbReference>
<evidence type="ECO:0000313" key="4">
    <source>
        <dbReference type="EMBL" id="MBN9643736.1"/>
    </source>
</evidence>
<dbReference type="HAMAP" id="MF_02214">
    <property type="entry name" value="Lipid_II_synth_MurT"/>
    <property type="match status" value="1"/>
</dbReference>
<dbReference type="GO" id="GO:0009252">
    <property type="term" value="P:peptidoglycan biosynthetic process"/>
    <property type="evidence" value="ECO:0007669"/>
    <property type="project" value="InterPro"/>
</dbReference>
<dbReference type="Proteomes" id="UP000664332">
    <property type="component" value="Unassembled WGS sequence"/>
</dbReference>
<dbReference type="GO" id="GO:0016881">
    <property type="term" value="F:acid-amino acid ligase activity"/>
    <property type="evidence" value="ECO:0007669"/>
    <property type="project" value="InterPro"/>
</dbReference>
<sequence length="573" mass="59391">MKLPVPKFLSPETAHTARAAAAEHAAKAATWASRATGRGAGGMIGGLVAKTIDPTIMTRLVAGRPVVLVTGTNGKSTTTKMLAAACSTVGSVCTNSGGDNMDAGIISALLETPGADTIVLEVDELHIPHVADAVNPTCLVLLNLSRDQLDRCGEIGRIEKALRDTVARHPDMTVVANCDDVAMTSVAFDSDNVVWVSVGKGWLADSASCPRTGGYIVHDESGDWWAKNTLDDGREFRRPTPDWIVTAEGLSAPDATTYPLDLAVPGKANRGNAAQAVAAAVVSCGADTAQAVKATSRVHDVAGRYATIPFEGRMVHMLLAKNPAGWQEALSMVDRSADGLVIAVNGQVADGVDLSWLWDVTFEDFGDTPVIAAGERGTDLAVRLTYATIDHRLIHDCVEAVRACPPGGRVEVLANYTAFRDLRKNLTRPTPPDTDRATGTPAGDPRSTGGETAVGRLARWARRMAGPDDNPLGETIEATIVNVAEVCGSVGRSIIGAPAKTTAPPTSGEPGSPSRTGRHWLDDDDAAAAETAAAADDHGTPDTPADDAPRSAADHTAAPASDTPPVGAGAGGR</sequence>
<dbReference type="Gene3D" id="3.40.1190.10">
    <property type="entry name" value="Mur-like, catalytic domain"/>
    <property type="match status" value="1"/>
</dbReference>
<evidence type="ECO:0000259" key="2">
    <source>
        <dbReference type="Pfam" id="PF08245"/>
    </source>
</evidence>
<dbReference type="InterPro" id="IPR043703">
    <property type="entry name" value="Lipid_II_synth_MurT"/>
</dbReference>
<protein>
    <submittedName>
        <fullName evidence="4">DUF1727 domain-containing protein</fullName>
    </submittedName>
</protein>
<accession>A0A939DZK3</accession>
<dbReference type="InterPro" id="IPR013221">
    <property type="entry name" value="Mur_ligase_cen"/>
</dbReference>
<comment type="caution">
    <text evidence="4">The sequence shown here is derived from an EMBL/GenBank/DDBJ whole genome shotgun (WGS) entry which is preliminary data.</text>
</comment>
<dbReference type="SUPFAM" id="SSF53623">
    <property type="entry name" value="MurD-like peptide ligases, catalytic domain"/>
    <property type="match status" value="1"/>
</dbReference>
<dbReference type="GO" id="GO:0005524">
    <property type="term" value="F:ATP binding"/>
    <property type="evidence" value="ECO:0007669"/>
    <property type="project" value="InterPro"/>
</dbReference>
<evidence type="ECO:0000259" key="3">
    <source>
        <dbReference type="Pfam" id="PF08353"/>
    </source>
</evidence>
<keyword evidence="5" id="KW-1185">Reference proteome</keyword>
<feature type="region of interest" description="Disordered" evidence="1">
    <location>
        <begin position="496"/>
        <end position="573"/>
    </location>
</feature>
<feature type="domain" description="Mur ligase central" evidence="2">
    <location>
        <begin position="69"/>
        <end position="200"/>
    </location>
</feature>
<evidence type="ECO:0000313" key="5">
    <source>
        <dbReference type="Proteomes" id="UP000664332"/>
    </source>
</evidence>
<dbReference type="AlphaFoldDB" id="A0A939DZK3"/>
<dbReference type="PANTHER" id="PTHR23135">
    <property type="entry name" value="MUR LIGASE FAMILY MEMBER"/>
    <property type="match status" value="1"/>
</dbReference>
<feature type="region of interest" description="Disordered" evidence="1">
    <location>
        <begin position="423"/>
        <end position="452"/>
    </location>
</feature>
<feature type="non-terminal residue" evidence="4">
    <location>
        <position position="573"/>
    </location>
</feature>
<name>A0A939DZK3_9CORY</name>
<dbReference type="InterPro" id="IPR013564">
    <property type="entry name" value="MurT_C"/>
</dbReference>
<proteinExistence type="inferred from homology"/>